<keyword evidence="9" id="KW-0233">DNA recombination</keyword>
<dbReference type="InterPro" id="IPR039537">
    <property type="entry name" value="Retrotran_Ty1/copia-like"/>
</dbReference>
<organism evidence="11 12">
    <name type="scientific">Phytophthora lilii</name>
    <dbReference type="NCBI Taxonomy" id="2077276"/>
    <lineage>
        <taxon>Eukaryota</taxon>
        <taxon>Sar</taxon>
        <taxon>Stramenopiles</taxon>
        <taxon>Oomycota</taxon>
        <taxon>Peronosporomycetes</taxon>
        <taxon>Peronosporales</taxon>
        <taxon>Peronosporaceae</taxon>
        <taxon>Phytophthora</taxon>
    </lineage>
</organism>
<dbReference type="InterPro" id="IPR036397">
    <property type="entry name" value="RNaseH_sf"/>
</dbReference>
<keyword evidence="12" id="KW-1185">Reference proteome</keyword>
<evidence type="ECO:0000313" key="11">
    <source>
        <dbReference type="EMBL" id="GMF24355.1"/>
    </source>
</evidence>
<evidence type="ECO:0000256" key="3">
    <source>
        <dbReference type="ARBA" id="ARBA00022759"/>
    </source>
</evidence>
<keyword evidence="8" id="KW-0548">Nucleotidyltransferase</keyword>
<dbReference type="OrthoDB" id="413361at2759"/>
<dbReference type="Proteomes" id="UP001165083">
    <property type="component" value="Unassembled WGS sequence"/>
</dbReference>
<evidence type="ECO:0000256" key="2">
    <source>
        <dbReference type="ARBA" id="ARBA00022723"/>
    </source>
</evidence>
<gene>
    <name evidence="11" type="ORF">Plil01_000996500</name>
</gene>
<dbReference type="GO" id="GO:0046872">
    <property type="term" value="F:metal ion binding"/>
    <property type="evidence" value="ECO:0007669"/>
    <property type="project" value="UniProtKB-KW"/>
</dbReference>
<keyword evidence="6" id="KW-0229">DNA integration</keyword>
<keyword evidence="7" id="KW-0695">RNA-directed DNA polymerase</keyword>
<evidence type="ECO:0000256" key="9">
    <source>
        <dbReference type="ARBA" id="ARBA00023172"/>
    </source>
</evidence>
<dbReference type="GO" id="GO:0003676">
    <property type="term" value="F:nucleic acid binding"/>
    <property type="evidence" value="ECO:0007669"/>
    <property type="project" value="InterPro"/>
</dbReference>
<evidence type="ECO:0000256" key="7">
    <source>
        <dbReference type="ARBA" id="ARBA00022918"/>
    </source>
</evidence>
<dbReference type="GO" id="GO:0003887">
    <property type="term" value="F:DNA-directed DNA polymerase activity"/>
    <property type="evidence" value="ECO:0007669"/>
    <property type="project" value="UniProtKB-KW"/>
</dbReference>
<sequence>MGKMRADDYSRLPEKLVKSAGVLDLVHSDVMGPMQTKTPGGYTYVVTFIDDYSRHYFIKAKSCTHCKVPNPAHLMTQLDLEDKDEVVVDPQPLGEPPVTSRQIVSPQVEAGDVIPLQRDVSMEHAVVPYGSTHPMITRSRARHIDETTDPEEAGARNKQAIDAPSSSGTKRQKMTQERNKPTGDLLAIEGGQAMDAMEGVPKSYEEATTSGDRDEWKKAIASELESLIANKTWKLVPRPAHQTSIGCRWVFALKNNETGEIVRYKARLVA</sequence>
<keyword evidence="2" id="KW-0479">Metal-binding</keyword>
<keyword evidence="5" id="KW-0460">Magnesium</keyword>
<dbReference type="PANTHER" id="PTHR42648:SF11">
    <property type="entry name" value="TRANSPOSON TY4-P GAG-POL POLYPROTEIN"/>
    <property type="match status" value="1"/>
</dbReference>
<dbReference type="Gene3D" id="3.30.420.10">
    <property type="entry name" value="Ribonuclease H-like superfamily/Ribonuclease H"/>
    <property type="match status" value="1"/>
</dbReference>
<dbReference type="AlphaFoldDB" id="A0A9W6WZP2"/>
<dbReference type="GO" id="GO:0006310">
    <property type="term" value="P:DNA recombination"/>
    <property type="evidence" value="ECO:0007669"/>
    <property type="project" value="UniProtKB-KW"/>
</dbReference>
<keyword evidence="1" id="KW-0540">Nuclease</keyword>
<evidence type="ECO:0000256" key="6">
    <source>
        <dbReference type="ARBA" id="ARBA00022908"/>
    </source>
</evidence>
<name>A0A9W6WZP2_9STRA</name>
<dbReference type="GO" id="GO:0004519">
    <property type="term" value="F:endonuclease activity"/>
    <property type="evidence" value="ECO:0007669"/>
    <property type="project" value="UniProtKB-KW"/>
</dbReference>
<feature type="region of interest" description="Disordered" evidence="10">
    <location>
        <begin position="147"/>
        <end position="181"/>
    </location>
</feature>
<keyword evidence="8" id="KW-0808">Transferase</keyword>
<keyword evidence="3" id="KW-0255">Endonuclease</keyword>
<accession>A0A9W6WZP2</accession>
<keyword evidence="8" id="KW-0239">DNA-directed DNA polymerase</keyword>
<comment type="caution">
    <text evidence="11">The sequence shown here is derived from an EMBL/GenBank/DDBJ whole genome shotgun (WGS) entry which is preliminary data.</text>
</comment>
<dbReference type="PANTHER" id="PTHR42648">
    <property type="entry name" value="TRANSPOSASE, PUTATIVE-RELATED"/>
    <property type="match status" value="1"/>
</dbReference>
<protein>
    <submittedName>
        <fullName evidence="11">Unnamed protein product</fullName>
    </submittedName>
</protein>
<reference evidence="11" key="1">
    <citation type="submission" date="2023-04" db="EMBL/GenBank/DDBJ databases">
        <title>Phytophthora lilii NBRC 32176.</title>
        <authorList>
            <person name="Ichikawa N."/>
            <person name="Sato H."/>
            <person name="Tonouchi N."/>
        </authorList>
    </citation>
    <scope>NUCLEOTIDE SEQUENCE</scope>
    <source>
        <strain evidence="11">NBRC 32176</strain>
    </source>
</reference>
<evidence type="ECO:0000256" key="4">
    <source>
        <dbReference type="ARBA" id="ARBA00022801"/>
    </source>
</evidence>
<dbReference type="GO" id="GO:0016787">
    <property type="term" value="F:hydrolase activity"/>
    <property type="evidence" value="ECO:0007669"/>
    <property type="project" value="UniProtKB-KW"/>
</dbReference>
<evidence type="ECO:0000256" key="5">
    <source>
        <dbReference type="ARBA" id="ARBA00022842"/>
    </source>
</evidence>
<proteinExistence type="predicted"/>
<keyword evidence="4" id="KW-0378">Hydrolase</keyword>
<dbReference type="GO" id="GO:0015074">
    <property type="term" value="P:DNA integration"/>
    <property type="evidence" value="ECO:0007669"/>
    <property type="project" value="UniProtKB-KW"/>
</dbReference>
<evidence type="ECO:0000256" key="10">
    <source>
        <dbReference type="SAM" id="MobiDB-lite"/>
    </source>
</evidence>
<evidence type="ECO:0000256" key="8">
    <source>
        <dbReference type="ARBA" id="ARBA00022932"/>
    </source>
</evidence>
<evidence type="ECO:0000313" key="12">
    <source>
        <dbReference type="Proteomes" id="UP001165083"/>
    </source>
</evidence>
<evidence type="ECO:0000256" key="1">
    <source>
        <dbReference type="ARBA" id="ARBA00022722"/>
    </source>
</evidence>
<dbReference type="EMBL" id="BSXW01000512">
    <property type="protein sequence ID" value="GMF24355.1"/>
    <property type="molecule type" value="Genomic_DNA"/>
</dbReference>
<dbReference type="GO" id="GO:0003964">
    <property type="term" value="F:RNA-directed DNA polymerase activity"/>
    <property type="evidence" value="ECO:0007669"/>
    <property type="project" value="UniProtKB-KW"/>
</dbReference>